<dbReference type="Pfam" id="PF01498">
    <property type="entry name" value="HTH_Tnp_Tc3_2"/>
    <property type="match status" value="1"/>
</dbReference>
<protein>
    <recommendedName>
        <fullName evidence="1">Transposase Tc1-like domain-containing protein</fullName>
    </recommendedName>
</protein>
<evidence type="ECO:0000313" key="3">
    <source>
        <dbReference type="Proteomes" id="UP001529510"/>
    </source>
</evidence>
<sequence length="52" mass="6092">IVRKASQNPRLTARSLQKDLADTGVVVHYSTIKRYLYKYEENLFYVLTTKIS</sequence>
<evidence type="ECO:0000313" key="2">
    <source>
        <dbReference type="EMBL" id="KAL0152809.1"/>
    </source>
</evidence>
<keyword evidence="3" id="KW-1185">Reference proteome</keyword>
<gene>
    <name evidence="2" type="ORF">M9458_051888</name>
</gene>
<feature type="non-terminal residue" evidence="2">
    <location>
        <position position="52"/>
    </location>
</feature>
<proteinExistence type="predicted"/>
<dbReference type="InterPro" id="IPR002492">
    <property type="entry name" value="Transposase_Tc1-like"/>
</dbReference>
<name>A0ABD0MS23_CIRMR</name>
<feature type="domain" description="Transposase Tc1-like" evidence="1">
    <location>
        <begin position="1"/>
        <end position="38"/>
    </location>
</feature>
<evidence type="ECO:0000259" key="1">
    <source>
        <dbReference type="Pfam" id="PF01498"/>
    </source>
</evidence>
<organism evidence="2 3">
    <name type="scientific">Cirrhinus mrigala</name>
    <name type="common">Mrigala</name>
    <dbReference type="NCBI Taxonomy" id="683832"/>
    <lineage>
        <taxon>Eukaryota</taxon>
        <taxon>Metazoa</taxon>
        <taxon>Chordata</taxon>
        <taxon>Craniata</taxon>
        <taxon>Vertebrata</taxon>
        <taxon>Euteleostomi</taxon>
        <taxon>Actinopterygii</taxon>
        <taxon>Neopterygii</taxon>
        <taxon>Teleostei</taxon>
        <taxon>Ostariophysi</taxon>
        <taxon>Cypriniformes</taxon>
        <taxon>Cyprinidae</taxon>
        <taxon>Labeoninae</taxon>
        <taxon>Labeonini</taxon>
        <taxon>Cirrhinus</taxon>
    </lineage>
</organism>
<dbReference type="AlphaFoldDB" id="A0ABD0MS23"/>
<comment type="caution">
    <text evidence="2">The sequence shown here is derived from an EMBL/GenBank/DDBJ whole genome shotgun (WGS) entry which is preliminary data.</text>
</comment>
<accession>A0ABD0MS23</accession>
<reference evidence="2 3" key="1">
    <citation type="submission" date="2024-05" db="EMBL/GenBank/DDBJ databases">
        <title>Genome sequencing and assembly of Indian major carp, Cirrhinus mrigala (Hamilton, 1822).</title>
        <authorList>
            <person name="Mohindra V."/>
            <person name="Chowdhury L.M."/>
            <person name="Lal K."/>
            <person name="Jena J.K."/>
        </authorList>
    </citation>
    <scope>NUCLEOTIDE SEQUENCE [LARGE SCALE GENOMIC DNA]</scope>
    <source>
        <strain evidence="2">CM1030</strain>
        <tissue evidence="2">Blood</tissue>
    </source>
</reference>
<feature type="non-terminal residue" evidence="2">
    <location>
        <position position="1"/>
    </location>
</feature>
<dbReference type="Proteomes" id="UP001529510">
    <property type="component" value="Unassembled WGS sequence"/>
</dbReference>
<dbReference type="EMBL" id="JAMKFB020000186">
    <property type="protein sequence ID" value="KAL0152809.1"/>
    <property type="molecule type" value="Genomic_DNA"/>
</dbReference>